<accession>A0ABU7MZ00</accession>
<dbReference type="EMBL" id="JAZDUE010000021">
    <property type="protein sequence ID" value="MEE4025543.1"/>
    <property type="molecule type" value="Genomic_DNA"/>
</dbReference>
<protein>
    <submittedName>
        <fullName evidence="1">Cyclase family protein</fullName>
        <ecNumber evidence="1">3.5.-.-</ecNumber>
    </submittedName>
</protein>
<keyword evidence="2" id="KW-1185">Reference proteome</keyword>
<evidence type="ECO:0000313" key="1">
    <source>
        <dbReference type="EMBL" id="MEE4025543.1"/>
    </source>
</evidence>
<organism evidence="1 2">
    <name type="scientific">Gordonia prachuapensis</name>
    <dbReference type="NCBI Taxonomy" id="3115651"/>
    <lineage>
        <taxon>Bacteria</taxon>
        <taxon>Bacillati</taxon>
        <taxon>Actinomycetota</taxon>
        <taxon>Actinomycetes</taxon>
        <taxon>Mycobacteriales</taxon>
        <taxon>Gordoniaceae</taxon>
        <taxon>Gordonia</taxon>
    </lineage>
</organism>
<dbReference type="Pfam" id="PF04199">
    <property type="entry name" value="Cyclase"/>
    <property type="match status" value="1"/>
</dbReference>
<proteinExistence type="predicted"/>
<dbReference type="SUPFAM" id="SSF102198">
    <property type="entry name" value="Putative cyclase"/>
    <property type="match status" value="1"/>
</dbReference>
<dbReference type="GO" id="GO:0016787">
    <property type="term" value="F:hydrolase activity"/>
    <property type="evidence" value="ECO:0007669"/>
    <property type="project" value="UniProtKB-KW"/>
</dbReference>
<dbReference type="InterPro" id="IPR037175">
    <property type="entry name" value="KFase_sf"/>
</dbReference>
<dbReference type="EC" id="3.5.-.-" evidence="1"/>
<sequence>MCDDEIVRHAHQEARRFSRRTALRLAAGTAAGTAGAVAIGAASDAVAAPSRQRVVDLTHVLSSAFPRWPGNAPVVSIPTSRVGPGNRGYATRWMSFPEHSGTHVDAPAHKIGDGITVERIAAQDLVAPLAVISIAARAKGDRRATLTERDVAAYESDNGRIPRGAIVALHSGWQPQTGGADAPGFDPDVVHMLVAERGVVAVGTDTLSVDIQGSVGAHTAILGAGRYAVEAMANLSSVPASGATVMVGAPRFAGGTGGPARVLALV</sequence>
<evidence type="ECO:0000313" key="2">
    <source>
        <dbReference type="Proteomes" id="UP001335729"/>
    </source>
</evidence>
<dbReference type="PANTHER" id="PTHR31118">
    <property type="entry name" value="CYCLASE-LIKE PROTEIN 2"/>
    <property type="match status" value="1"/>
</dbReference>
<gene>
    <name evidence="1" type="ORF">V1Y59_20835</name>
</gene>
<dbReference type="Proteomes" id="UP001335729">
    <property type="component" value="Unassembled WGS sequence"/>
</dbReference>
<keyword evidence="1" id="KW-0378">Hydrolase</keyword>
<dbReference type="RefSeq" id="WP_330506954.1">
    <property type="nucleotide sequence ID" value="NZ_JAZDUE010000021.1"/>
</dbReference>
<dbReference type="PANTHER" id="PTHR31118:SF12">
    <property type="entry name" value="CYCLASE-LIKE PROTEIN 2"/>
    <property type="match status" value="1"/>
</dbReference>
<dbReference type="Gene3D" id="3.50.30.50">
    <property type="entry name" value="Putative cyclase"/>
    <property type="match status" value="1"/>
</dbReference>
<reference evidence="1 2" key="1">
    <citation type="submission" date="2024-01" db="EMBL/GenBank/DDBJ databases">
        <title>Draft genome sequence of Gordonia sp. PKS22-38.</title>
        <authorList>
            <person name="Suphannarot A."/>
            <person name="Mingma R."/>
        </authorList>
    </citation>
    <scope>NUCLEOTIDE SEQUENCE [LARGE SCALE GENOMIC DNA]</scope>
    <source>
        <strain evidence="1 2">PKS22-38</strain>
    </source>
</reference>
<dbReference type="InterPro" id="IPR006311">
    <property type="entry name" value="TAT_signal"/>
</dbReference>
<name>A0ABU7MZ00_9ACTN</name>
<dbReference type="InterPro" id="IPR007325">
    <property type="entry name" value="KFase/CYL"/>
</dbReference>
<comment type="caution">
    <text evidence="1">The sequence shown here is derived from an EMBL/GenBank/DDBJ whole genome shotgun (WGS) entry which is preliminary data.</text>
</comment>
<dbReference type="PROSITE" id="PS51318">
    <property type="entry name" value="TAT"/>
    <property type="match status" value="1"/>
</dbReference>